<dbReference type="Proteomes" id="UP001055072">
    <property type="component" value="Unassembled WGS sequence"/>
</dbReference>
<organism evidence="1 2">
    <name type="scientific">Irpex rosettiformis</name>
    <dbReference type="NCBI Taxonomy" id="378272"/>
    <lineage>
        <taxon>Eukaryota</taxon>
        <taxon>Fungi</taxon>
        <taxon>Dikarya</taxon>
        <taxon>Basidiomycota</taxon>
        <taxon>Agaricomycotina</taxon>
        <taxon>Agaricomycetes</taxon>
        <taxon>Polyporales</taxon>
        <taxon>Irpicaceae</taxon>
        <taxon>Irpex</taxon>
    </lineage>
</organism>
<sequence>MVGSWRSILALIVFFLTNIVGVFPFKVSIPVSTPVINTLTAKAAVFLRVCLPSGLCCKDHPKVAPGQERERRPVVIWSSVTIGFQTVPLISVLLLLATGVLHGKEIREGISGTNGIQPLDIMALFISLAYLAISLDTTGLFRFLAFWVVRKGGSSGKRLYLYLYSFFFAAGILVGNDPVVLFGTPFLAYFSTASGIVPPTAWVFAQFMVANTAAAVLPSANLTNLVLTGAFSLSYITYAVHAILPTLATGVALYPILAFVLFKSEKYVPRQIDVVEFQHPHGETANAPAPDELTDKKGAIFGSTLLAVTLAVLVGTSPLKIPVWMVTVPPALIMLARDIWHDRHLWKKQPGAEQCCPEPMNCVPMQTVSSTAKSCKTTMDSIVEKPVENFTRAHQPTLDSWYQNVTKNTLPTVSTIAPRLPISLVLFAFCMFILVQALTTQGWVEVFSGWWSAWIHVCEKVGTGFATAGAVYGMLVVSTFLCNICGTNIGATILLARVLQSWLSAAAPNTVDPKVRLGAIYALALGTNFGAYTFSFSASLAGLLWRDILRQKGISVSQRQFALFNLPSIAVAVVVSGAILIAQVHVVPR</sequence>
<evidence type="ECO:0000313" key="2">
    <source>
        <dbReference type="Proteomes" id="UP001055072"/>
    </source>
</evidence>
<dbReference type="EMBL" id="MU274918">
    <property type="protein sequence ID" value="KAI0087338.1"/>
    <property type="molecule type" value="Genomic_DNA"/>
</dbReference>
<name>A0ACB8TZD3_9APHY</name>
<evidence type="ECO:0000313" key="1">
    <source>
        <dbReference type="EMBL" id="KAI0087338.1"/>
    </source>
</evidence>
<comment type="caution">
    <text evidence="1">The sequence shown here is derived from an EMBL/GenBank/DDBJ whole genome shotgun (WGS) entry which is preliminary data.</text>
</comment>
<keyword evidence="2" id="KW-1185">Reference proteome</keyword>
<proteinExistence type="predicted"/>
<reference evidence="1" key="1">
    <citation type="journal article" date="2021" name="Environ. Microbiol.">
        <title>Gene family expansions and transcriptome signatures uncover fungal adaptations to wood decay.</title>
        <authorList>
            <person name="Hage H."/>
            <person name="Miyauchi S."/>
            <person name="Viragh M."/>
            <person name="Drula E."/>
            <person name="Min B."/>
            <person name="Chaduli D."/>
            <person name="Navarro D."/>
            <person name="Favel A."/>
            <person name="Norest M."/>
            <person name="Lesage-Meessen L."/>
            <person name="Balint B."/>
            <person name="Merenyi Z."/>
            <person name="de Eugenio L."/>
            <person name="Morin E."/>
            <person name="Martinez A.T."/>
            <person name="Baldrian P."/>
            <person name="Stursova M."/>
            <person name="Martinez M.J."/>
            <person name="Novotny C."/>
            <person name="Magnuson J.K."/>
            <person name="Spatafora J.W."/>
            <person name="Maurice S."/>
            <person name="Pangilinan J."/>
            <person name="Andreopoulos W."/>
            <person name="LaButti K."/>
            <person name="Hundley H."/>
            <person name="Na H."/>
            <person name="Kuo A."/>
            <person name="Barry K."/>
            <person name="Lipzen A."/>
            <person name="Henrissat B."/>
            <person name="Riley R."/>
            <person name="Ahrendt S."/>
            <person name="Nagy L.G."/>
            <person name="Grigoriev I.V."/>
            <person name="Martin F."/>
            <person name="Rosso M.N."/>
        </authorList>
    </citation>
    <scope>NUCLEOTIDE SEQUENCE</scope>
    <source>
        <strain evidence="1">CBS 384.51</strain>
    </source>
</reference>
<gene>
    <name evidence="1" type="ORF">BDY19DRAFT_246583</name>
</gene>
<protein>
    <submittedName>
        <fullName evidence="1">Uncharacterized protein</fullName>
    </submittedName>
</protein>
<accession>A0ACB8TZD3</accession>